<keyword evidence="2" id="KW-1133">Transmembrane helix</keyword>
<keyword evidence="2" id="KW-0472">Membrane</keyword>
<feature type="transmembrane region" description="Helical" evidence="2">
    <location>
        <begin position="205"/>
        <end position="225"/>
    </location>
</feature>
<evidence type="ECO:0000256" key="2">
    <source>
        <dbReference type="SAM" id="Phobius"/>
    </source>
</evidence>
<organism evidence="5">
    <name type="scientific">Haemonchus placei</name>
    <name type="common">Barber's pole worm</name>
    <dbReference type="NCBI Taxonomy" id="6290"/>
    <lineage>
        <taxon>Eukaryota</taxon>
        <taxon>Metazoa</taxon>
        <taxon>Ecdysozoa</taxon>
        <taxon>Nematoda</taxon>
        <taxon>Chromadorea</taxon>
        <taxon>Rhabditida</taxon>
        <taxon>Rhabditina</taxon>
        <taxon>Rhabditomorpha</taxon>
        <taxon>Strongyloidea</taxon>
        <taxon>Trichostrongylidae</taxon>
        <taxon>Haemonchus</taxon>
    </lineage>
</organism>
<feature type="compositionally biased region" description="Low complexity" evidence="1">
    <location>
        <begin position="118"/>
        <end position="139"/>
    </location>
</feature>
<dbReference type="AlphaFoldDB" id="A0A158QP16"/>
<name>A0A158QP16_HAEPC</name>
<sequence>MTEPPPPKWNTDNRTSGGHGGHHKVQSKTEWRFAIPEAESEEEGSSSKKSTSTAPLTITTEQPKMRGDVTPDDFVGDPSEFVPPQNAEHIDVRYPSRLPGVQSLKYGTKRKKLEKVETSTTTTTTTTATTSTVTTTDSDSSSESEEESVLAYPPVGRCTYSAMYQTAFQGTKMIRSIYVKSPADCFAACYAHSCRSANLISSGQCFSILTMAFLLCAFNLFVFHYPSE</sequence>
<dbReference type="Proteomes" id="UP000268014">
    <property type="component" value="Unassembled WGS sequence"/>
</dbReference>
<feature type="region of interest" description="Disordered" evidence="1">
    <location>
        <begin position="1"/>
        <end position="76"/>
    </location>
</feature>
<evidence type="ECO:0000313" key="5">
    <source>
        <dbReference type="WBParaSite" id="HPLM_0001169701-mRNA-1"/>
    </source>
</evidence>
<evidence type="ECO:0000313" key="3">
    <source>
        <dbReference type="EMBL" id="VDO43536.1"/>
    </source>
</evidence>
<dbReference type="EMBL" id="UZAF01017634">
    <property type="protein sequence ID" value="VDO43536.1"/>
    <property type="molecule type" value="Genomic_DNA"/>
</dbReference>
<gene>
    <name evidence="3" type="ORF">HPLM_LOCUS11689</name>
</gene>
<reference evidence="3 4" key="2">
    <citation type="submission" date="2018-11" db="EMBL/GenBank/DDBJ databases">
        <authorList>
            <consortium name="Pathogen Informatics"/>
        </authorList>
    </citation>
    <scope>NUCLEOTIDE SEQUENCE [LARGE SCALE GENOMIC DNA]</scope>
    <source>
        <strain evidence="3 4">MHpl1</strain>
    </source>
</reference>
<feature type="region of interest" description="Disordered" evidence="1">
    <location>
        <begin position="110"/>
        <end position="149"/>
    </location>
</feature>
<evidence type="ECO:0000256" key="1">
    <source>
        <dbReference type="SAM" id="MobiDB-lite"/>
    </source>
</evidence>
<reference evidence="5" key="1">
    <citation type="submission" date="2016-04" db="UniProtKB">
        <authorList>
            <consortium name="WormBaseParasite"/>
        </authorList>
    </citation>
    <scope>IDENTIFICATION</scope>
</reference>
<dbReference type="STRING" id="6290.A0A158QP16"/>
<dbReference type="OrthoDB" id="5816936at2759"/>
<proteinExistence type="predicted"/>
<keyword evidence="4" id="KW-1185">Reference proteome</keyword>
<protein>
    <submittedName>
        <fullName evidence="5">Apple domain-containing protein</fullName>
    </submittedName>
</protein>
<accession>A0A158QP16</accession>
<dbReference type="WBParaSite" id="HPLM_0001169701-mRNA-1">
    <property type="protein sequence ID" value="HPLM_0001169701-mRNA-1"/>
    <property type="gene ID" value="HPLM_0001169701"/>
</dbReference>
<keyword evidence="2" id="KW-0812">Transmembrane</keyword>
<evidence type="ECO:0000313" key="4">
    <source>
        <dbReference type="Proteomes" id="UP000268014"/>
    </source>
</evidence>